<dbReference type="RefSeq" id="WP_015537912.1">
    <property type="nucleotide sequence ID" value="NC_021020.1"/>
</dbReference>
<evidence type="ECO:0008006" key="3">
    <source>
        <dbReference type="Google" id="ProtNLM"/>
    </source>
</evidence>
<dbReference type="PATRIC" id="fig|657322.3.peg.2125"/>
<sequence>MEKIFTEFVESMHRLYKNGMVQDKFVENLLEGKKISLDDYLYIVNGKEV</sequence>
<evidence type="ECO:0000313" key="2">
    <source>
        <dbReference type="Proteomes" id="UP000007059"/>
    </source>
</evidence>
<dbReference type="KEGG" id="fpa:FPR_21990"/>
<dbReference type="HOGENOM" id="CLU_3135899_0_0_9"/>
<dbReference type="AlphaFoldDB" id="D4KC28"/>
<dbReference type="EMBL" id="FP929046">
    <property type="protein sequence ID" value="CBL02391.1"/>
    <property type="molecule type" value="Genomic_DNA"/>
</dbReference>
<accession>D4KC28</accession>
<reference evidence="1 2" key="2">
    <citation type="submission" date="2010-03" db="EMBL/GenBank/DDBJ databases">
        <authorList>
            <person name="Pajon A."/>
        </authorList>
    </citation>
    <scope>NUCLEOTIDE SEQUENCE [LARGE SCALE GENOMIC DNA]</scope>
    <source>
        <strain evidence="1 2">SL3/3</strain>
    </source>
</reference>
<evidence type="ECO:0000313" key="1">
    <source>
        <dbReference type="EMBL" id="CBL02391.1"/>
    </source>
</evidence>
<gene>
    <name evidence="1" type="ORF">FPR_21990</name>
</gene>
<protein>
    <recommendedName>
        <fullName evidence="3">XkdX family protein</fullName>
    </recommendedName>
</protein>
<name>D4KC28_9FIRM</name>
<proteinExistence type="predicted"/>
<reference evidence="1 2" key="1">
    <citation type="submission" date="2010-03" db="EMBL/GenBank/DDBJ databases">
        <title>The genome sequence of Faecalibacterium prausnitzii SL3/3.</title>
        <authorList>
            <consortium name="metaHIT consortium -- http://www.metahit.eu/"/>
            <person name="Pajon A."/>
            <person name="Turner K."/>
            <person name="Parkhill J."/>
            <person name="Duncan S."/>
            <person name="Flint H."/>
        </authorList>
    </citation>
    <scope>NUCLEOTIDE SEQUENCE [LARGE SCALE GENOMIC DNA]</scope>
    <source>
        <strain evidence="1 2">SL3/3</strain>
    </source>
</reference>
<dbReference type="Proteomes" id="UP000007059">
    <property type="component" value="Chromosome"/>
</dbReference>
<organism evidence="1 2">
    <name type="scientific">Faecalibacterium prausnitzii SL3/3</name>
    <dbReference type="NCBI Taxonomy" id="657322"/>
    <lineage>
        <taxon>Bacteria</taxon>
        <taxon>Bacillati</taxon>
        <taxon>Bacillota</taxon>
        <taxon>Clostridia</taxon>
        <taxon>Eubacteriales</taxon>
        <taxon>Oscillospiraceae</taxon>
        <taxon>Faecalibacterium</taxon>
    </lineage>
</organism>